<keyword evidence="1" id="KW-0808">Transferase</keyword>
<dbReference type="GO" id="GO:0008168">
    <property type="term" value="F:methyltransferase activity"/>
    <property type="evidence" value="ECO:0007669"/>
    <property type="project" value="UniProtKB-KW"/>
</dbReference>
<keyword evidence="1" id="KW-0489">Methyltransferase</keyword>
<evidence type="ECO:0000313" key="1">
    <source>
        <dbReference type="EMBL" id="KAF0402418.1"/>
    </source>
</evidence>
<accession>A0A8H3X292</accession>
<evidence type="ECO:0000313" key="2">
    <source>
        <dbReference type="Proteomes" id="UP000439903"/>
    </source>
</evidence>
<organism evidence="1 2">
    <name type="scientific">Gigaspora margarita</name>
    <dbReference type="NCBI Taxonomy" id="4874"/>
    <lineage>
        <taxon>Eukaryota</taxon>
        <taxon>Fungi</taxon>
        <taxon>Fungi incertae sedis</taxon>
        <taxon>Mucoromycota</taxon>
        <taxon>Glomeromycotina</taxon>
        <taxon>Glomeromycetes</taxon>
        <taxon>Diversisporales</taxon>
        <taxon>Gigasporaceae</taxon>
        <taxon>Gigaspora</taxon>
    </lineage>
</organism>
<dbReference type="InterPro" id="IPR027266">
    <property type="entry name" value="TrmE/GcvT-like"/>
</dbReference>
<reference evidence="1 2" key="1">
    <citation type="journal article" date="2019" name="Environ. Microbiol.">
        <title>At the nexus of three kingdoms: the genome of the mycorrhizal fungus Gigaspora margarita provides insights into plant, endobacterial and fungal interactions.</title>
        <authorList>
            <person name="Venice F."/>
            <person name="Ghignone S."/>
            <person name="Salvioli di Fossalunga A."/>
            <person name="Amselem J."/>
            <person name="Novero M."/>
            <person name="Xianan X."/>
            <person name="Sedzielewska Toro K."/>
            <person name="Morin E."/>
            <person name="Lipzen A."/>
            <person name="Grigoriev I.V."/>
            <person name="Henrissat B."/>
            <person name="Martin F.M."/>
            <person name="Bonfante P."/>
        </authorList>
    </citation>
    <scope>NUCLEOTIDE SEQUENCE [LARGE SCALE GENOMIC DNA]</scope>
    <source>
        <strain evidence="1 2">BEG34</strain>
    </source>
</reference>
<dbReference type="SUPFAM" id="SSF103025">
    <property type="entry name" value="Folate-binding domain"/>
    <property type="match status" value="1"/>
</dbReference>
<comment type="caution">
    <text evidence="1">The sequence shown here is derived from an EMBL/GenBank/DDBJ whole genome shotgun (WGS) entry which is preliminary data.</text>
</comment>
<dbReference type="OrthoDB" id="191995at2759"/>
<dbReference type="AlphaFoldDB" id="A0A8H3X292"/>
<proteinExistence type="predicted"/>
<protein>
    <submittedName>
        <fullName evidence="1">Aminomethyltransferase folate-binding domain-containing protein</fullName>
    </submittedName>
</protein>
<dbReference type="Proteomes" id="UP000439903">
    <property type="component" value="Unassembled WGS sequence"/>
</dbReference>
<dbReference type="GO" id="GO:0032259">
    <property type="term" value="P:methylation"/>
    <property type="evidence" value="ECO:0007669"/>
    <property type="project" value="UniProtKB-KW"/>
</dbReference>
<gene>
    <name evidence="1" type="ORF">F8M41_009402</name>
</gene>
<keyword evidence="2" id="KW-1185">Reference proteome</keyword>
<sequence>MTMYKWKTLARSLTLKRQFSVSTLQSDHYVQVPDRGLVEVGGEDSIKFLQGLITNHMLLIQSSGDGFYTAFSNPIEASFKFELNPNRLIPKHP</sequence>
<dbReference type="Gene3D" id="3.30.1360.120">
    <property type="entry name" value="Probable tRNA modification gtpase trme, domain 1"/>
    <property type="match status" value="1"/>
</dbReference>
<name>A0A8H3X292_GIGMA</name>
<dbReference type="EMBL" id="WTPW01002010">
    <property type="protein sequence ID" value="KAF0402418.1"/>
    <property type="molecule type" value="Genomic_DNA"/>
</dbReference>